<feature type="domain" description="Thiolase C-terminal" evidence="8">
    <location>
        <begin position="279"/>
        <end position="402"/>
    </location>
</feature>
<keyword evidence="4" id="KW-0445">Lipid transport</keyword>
<keyword evidence="3" id="KW-0808">Transferase</keyword>
<dbReference type="RefSeq" id="WP_206561674.1">
    <property type="nucleotide sequence ID" value="NZ_JAFKCZ010000013.1"/>
</dbReference>
<evidence type="ECO:0000256" key="1">
    <source>
        <dbReference type="ARBA" id="ARBA00012352"/>
    </source>
</evidence>
<dbReference type="EMBL" id="JAFKCZ010000013">
    <property type="protein sequence ID" value="MBN7798223.1"/>
    <property type="molecule type" value="Genomic_DNA"/>
</dbReference>
<dbReference type="InterPro" id="IPR016039">
    <property type="entry name" value="Thiolase-like"/>
</dbReference>
<dbReference type="SUPFAM" id="SSF53901">
    <property type="entry name" value="Thiolase-like"/>
    <property type="match status" value="1"/>
</dbReference>
<name>A0A939DHP8_9GAMM</name>
<dbReference type="Proteomes" id="UP000664303">
    <property type="component" value="Unassembled WGS sequence"/>
</dbReference>
<proteinExistence type="predicted"/>
<accession>A0A939DHP8</accession>
<dbReference type="PROSITE" id="PS00737">
    <property type="entry name" value="THIOLASE_2"/>
    <property type="match status" value="1"/>
</dbReference>
<dbReference type="EC" id="2.3.1.176" evidence="1"/>
<evidence type="ECO:0000256" key="4">
    <source>
        <dbReference type="ARBA" id="ARBA00023055"/>
    </source>
</evidence>
<evidence type="ECO:0000256" key="5">
    <source>
        <dbReference type="ARBA" id="ARBA00023121"/>
    </source>
</evidence>
<feature type="domain" description="Thiolase N-terminal" evidence="7">
    <location>
        <begin position="5"/>
        <end position="212"/>
    </location>
</feature>
<evidence type="ECO:0000256" key="6">
    <source>
        <dbReference type="ARBA" id="ARBA00032316"/>
    </source>
</evidence>
<dbReference type="InterPro" id="IPR020616">
    <property type="entry name" value="Thiolase_N"/>
</dbReference>
<dbReference type="GO" id="GO:0008289">
    <property type="term" value="F:lipid binding"/>
    <property type="evidence" value="ECO:0007669"/>
    <property type="project" value="UniProtKB-KW"/>
</dbReference>
<evidence type="ECO:0000313" key="10">
    <source>
        <dbReference type="Proteomes" id="UP000664303"/>
    </source>
</evidence>
<comment type="caution">
    <text evidence="9">The sequence shown here is derived from an EMBL/GenBank/DDBJ whole genome shotgun (WGS) entry which is preliminary data.</text>
</comment>
<dbReference type="Pfam" id="PF22691">
    <property type="entry name" value="Thiolase_C_1"/>
    <property type="match status" value="1"/>
</dbReference>
<dbReference type="InterPro" id="IPR002155">
    <property type="entry name" value="Thiolase"/>
</dbReference>
<dbReference type="PANTHER" id="PTHR42870">
    <property type="entry name" value="ACETYL-COA C-ACETYLTRANSFERASE"/>
    <property type="match status" value="1"/>
</dbReference>
<dbReference type="AlphaFoldDB" id="A0A939DHP8"/>
<dbReference type="PANTHER" id="PTHR42870:SF1">
    <property type="entry name" value="NON-SPECIFIC LIPID-TRANSFER PROTEIN-LIKE 2"/>
    <property type="match status" value="1"/>
</dbReference>
<dbReference type="InterPro" id="IPR055140">
    <property type="entry name" value="Thiolase_C_2"/>
</dbReference>
<evidence type="ECO:0000259" key="8">
    <source>
        <dbReference type="Pfam" id="PF22691"/>
    </source>
</evidence>
<dbReference type="InterPro" id="IPR020613">
    <property type="entry name" value="Thiolase_CS"/>
</dbReference>
<dbReference type="Pfam" id="PF00108">
    <property type="entry name" value="Thiolase_N"/>
    <property type="match status" value="1"/>
</dbReference>
<dbReference type="GO" id="GO:0006869">
    <property type="term" value="P:lipid transport"/>
    <property type="evidence" value="ECO:0007669"/>
    <property type="project" value="UniProtKB-KW"/>
</dbReference>
<gene>
    <name evidence="9" type="ORF">JYP50_16560</name>
</gene>
<reference evidence="9" key="1">
    <citation type="submission" date="2021-02" db="EMBL/GenBank/DDBJ databases">
        <title>PHA producing bacteria isolated from coastal sediment in Guangdong, Shenzhen.</title>
        <authorList>
            <person name="Zheng W."/>
            <person name="Yu S."/>
            <person name="Huang Y."/>
        </authorList>
    </citation>
    <scope>NUCLEOTIDE SEQUENCE</scope>
    <source>
        <strain evidence="9">TN14-10</strain>
    </source>
</reference>
<organism evidence="9 10">
    <name type="scientific">Parahaliea mediterranea</name>
    <dbReference type="NCBI Taxonomy" id="651086"/>
    <lineage>
        <taxon>Bacteria</taxon>
        <taxon>Pseudomonadati</taxon>
        <taxon>Pseudomonadota</taxon>
        <taxon>Gammaproteobacteria</taxon>
        <taxon>Cellvibrionales</taxon>
        <taxon>Halieaceae</taxon>
        <taxon>Parahaliea</taxon>
    </lineage>
</organism>
<dbReference type="PIRSF" id="PIRSF000429">
    <property type="entry name" value="Ac-CoA_Ac_transf"/>
    <property type="match status" value="1"/>
</dbReference>
<protein>
    <recommendedName>
        <fullName evidence="1">propanoyl-CoA C-acyltransferase</fullName>
        <ecNumber evidence="1">2.3.1.176</ecNumber>
    </recommendedName>
    <alternativeName>
        <fullName evidence="6">Propanoyl-CoA C-acyltransferase</fullName>
    </alternativeName>
</protein>
<evidence type="ECO:0000313" key="9">
    <source>
        <dbReference type="EMBL" id="MBN7798223.1"/>
    </source>
</evidence>
<evidence type="ECO:0000259" key="7">
    <source>
        <dbReference type="Pfam" id="PF00108"/>
    </source>
</evidence>
<keyword evidence="5" id="KW-0446">Lipid-binding</keyword>
<keyword evidence="10" id="KW-1185">Reference proteome</keyword>
<sequence length="413" mass="43782">MTDDVYIAGIGMTALGKFPQRSVKQLTQEAVAQALSDAGLAREDIQAAWFSNTRQALLEGQNTIRGQCALRAMGFEGIPIANIENACASGSTALLQAYAHIRAGLCDIALVVGAEKMFFPEKKAAMLQAFMGGTDIHTIEDTRAGLAAMAPELIPASVRQPGAGEHSFFMDMYAAFARLHMQTFGTTQRQLAAVAAKNHWHSTMNPLSQYQHDMTVDEVLADKLISWPFTRSMCAPISDGAAAAVICGERVLSRFRENPPVRIAGISLVSGTRREPTDYANHLGRRAAFAAYEQAGIGPQDVDVVELHDASAFAEIQQVENLGLCDIGEGGAFAESGATRLGGKVPVNPSGGLVSKGHPVGATGVAQLVELTQQLRGQAGKRQVEGARVAVAENGGGFYEVEEAATVVTVLSR</sequence>
<dbReference type="Gene3D" id="3.40.47.10">
    <property type="match status" value="1"/>
</dbReference>
<evidence type="ECO:0000256" key="3">
    <source>
        <dbReference type="ARBA" id="ARBA00022679"/>
    </source>
</evidence>
<dbReference type="CDD" id="cd00829">
    <property type="entry name" value="SCP-x_thiolase"/>
    <property type="match status" value="1"/>
</dbReference>
<evidence type="ECO:0000256" key="2">
    <source>
        <dbReference type="ARBA" id="ARBA00022448"/>
    </source>
</evidence>
<keyword evidence="2" id="KW-0813">Transport</keyword>
<dbReference type="GO" id="GO:0003988">
    <property type="term" value="F:acetyl-CoA C-acyltransferase activity"/>
    <property type="evidence" value="ECO:0007669"/>
    <property type="project" value="UniProtKB-ARBA"/>
</dbReference>